<dbReference type="SMART" id="SM00850">
    <property type="entry name" value="LytTR"/>
    <property type="match status" value="1"/>
</dbReference>
<gene>
    <name evidence="3" type="ORF">V6X73_07340</name>
</gene>
<dbReference type="Gene3D" id="2.40.50.1020">
    <property type="entry name" value="LytTr DNA-binding domain"/>
    <property type="match status" value="1"/>
</dbReference>
<dbReference type="RefSeq" id="WP_367959137.1">
    <property type="nucleotide sequence ID" value="NZ_JBAKFH010000001.1"/>
</dbReference>
<dbReference type="PROSITE" id="PS50930">
    <property type="entry name" value="HTH_LYTTR"/>
    <property type="match status" value="1"/>
</dbReference>
<proteinExistence type="predicted"/>
<accession>A0ABV3TE91</accession>
<organism evidence="3 4">
    <name type="scientific">Spiribacter pallidus</name>
    <dbReference type="NCBI Taxonomy" id="1987936"/>
    <lineage>
        <taxon>Bacteria</taxon>
        <taxon>Pseudomonadati</taxon>
        <taxon>Pseudomonadota</taxon>
        <taxon>Gammaproteobacteria</taxon>
        <taxon>Chromatiales</taxon>
        <taxon>Ectothiorhodospiraceae</taxon>
        <taxon>Spiribacter</taxon>
    </lineage>
</organism>
<evidence type="ECO:0000313" key="4">
    <source>
        <dbReference type="Proteomes" id="UP001556709"/>
    </source>
</evidence>
<sequence>MKIVIACENRSLRQRLARLAAKGRDCSINGVLESTADAVDRHRVDHADAVVIGIRDERDLQAVLALGQCQPGPAIVLASGFDDPVRPTLETIGMEYVLDNVSPQRLVTALHRARPLTTGQAHAIQSMLERGGRRHLLARRPGGLNLIPVDGVRYLKAEHKYVTVQHDDGEDLIEESLCQLEEEFEPRFLRVHRSALVARDALRGLEKDWDGRTHALIDGCDDRVPVSRRRLPQVRRWLKQAGSA</sequence>
<keyword evidence="4" id="KW-1185">Reference proteome</keyword>
<dbReference type="Pfam" id="PF04397">
    <property type="entry name" value="LytTR"/>
    <property type="match status" value="1"/>
</dbReference>
<dbReference type="GO" id="GO:0003677">
    <property type="term" value="F:DNA binding"/>
    <property type="evidence" value="ECO:0007669"/>
    <property type="project" value="UniProtKB-KW"/>
</dbReference>
<evidence type="ECO:0000256" key="1">
    <source>
        <dbReference type="ARBA" id="ARBA00023012"/>
    </source>
</evidence>
<feature type="domain" description="HTH LytTR-type" evidence="2">
    <location>
        <begin position="146"/>
        <end position="240"/>
    </location>
</feature>
<protein>
    <submittedName>
        <fullName evidence="3">LytTR family DNA-binding domain-containing protein</fullName>
    </submittedName>
</protein>
<dbReference type="Proteomes" id="UP001556709">
    <property type="component" value="Unassembled WGS sequence"/>
</dbReference>
<dbReference type="PANTHER" id="PTHR37299">
    <property type="entry name" value="TRANSCRIPTIONAL REGULATOR-RELATED"/>
    <property type="match status" value="1"/>
</dbReference>
<evidence type="ECO:0000259" key="2">
    <source>
        <dbReference type="PROSITE" id="PS50930"/>
    </source>
</evidence>
<evidence type="ECO:0000313" key="3">
    <source>
        <dbReference type="EMBL" id="MEX0469536.1"/>
    </source>
</evidence>
<dbReference type="EMBL" id="JBAKFM010000003">
    <property type="protein sequence ID" value="MEX0469536.1"/>
    <property type="molecule type" value="Genomic_DNA"/>
</dbReference>
<comment type="caution">
    <text evidence="3">The sequence shown here is derived from an EMBL/GenBank/DDBJ whole genome shotgun (WGS) entry which is preliminary data.</text>
</comment>
<name>A0ABV3TE91_9GAMM</name>
<reference evidence="3 4" key="1">
    <citation type="submission" date="2024-02" db="EMBL/GenBank/DDBJ databases">
        <title>New especies of Spiribacter isolated from saline water.</title>
        <authorList>
            <person name="Leon M.J."/>
            <person name="De La Haba R."/>
            <person name="Sanchez-Porro C."/>
            <person name="Ventosa A."/>
        </authorList>
    </citation>
    <scope>NUCLEOTIDE SEQUENCE [LARGE SCALE GENOMIC DNA]</scope>
    <source>
        <strain evidence="4">ag22IC6-390</strain>
    </source>
</reference>
<dbReference type="InterPro" id="IPR046947">
    <property type="entry name" value="LytR-like"/>
</dbReference>
<dbReference type="InterPro" id="IPR007492">
    <property type="entry name" value="LytTR_DNA-bd_dom"/>
</dbReference>
<keyword evidence="3" id="KW-0238">DNA-binding</keyword>
<keyword evidence="1" id="KW-0902">Two-component regulatory system</keyword>
<dbReference type="PANTHER" id="PTHR37299:SF1">
    <property type="entry name" value="STAGE 0 SPORULATION PROTEIN A HOMOLOG"/>
    <property type="match status" value="1"/>
</dbReference>